<dbReference type="Proteomes" id="UP001500731">
    <property type="component" value="Unassembled WGS sequence"/>
</dbReference>
<organism evidence="1 2">
    <name type="scientific">Microbacterium panaciterrae</name>
    <dbReference type="NCBI Taxonomy" id="985759"/>
    <lineage>
        <taxon>Bacteria</taxon>
        <taxon>Bacillati</taxon>
        <taxon>Actinomycetota</taxon>
        <taxon>Actinomycetes</taxon>
        <taxon>Micrococcales</taxon>
        <taxon>Microbacteriaceae</taxon>
        <taxon>Microbacterium</taxon>
    </lineage>
</organism>
<gene>
    <name evidence="1" type="ORF">GCM10023171_36900</name>
</gene>
<dbReference type="EMBL" id="BAABGP010000028">
    <property type="protein sequence ID" value="GAA4492021.1"/>
    <property type="molecule type" value="Genomic_DNA"/>
</dbReference>
<reference evidence="2" key="1">
    <citation type="journal article" date="2019" name="Int. J. Syst. Evol. Microbiol.">
        <title>The Global Catalogue of Microorganisms (GCM) 10K type strain sequencing project: providing services to taxonomists for standard genome sequencing and annotation.</title>
        <authorList>
            <consortium name="The Broad Institute Genomics Platform"/>
            <consortium name="The Broad Institute Genome Sequencing Center for Infectious Disease"/>
            <person name="Wu L."/>
            <person name="Ma J."/>
        </authorList>
    </citation>
    <scope>NUCLEOTIDE SEQUENCE [LARGE SCALE GENOMIC DNA]</scope>
    <source>
        <strain evidence="2">JCM 17839</strain>
    </source>
</reference>
<evidence type="ECO:0000313" key="1">
    <source>
        <dbReference type="EMBL" id="GAA4492021.1"/>
    </source>
</evidence>
<proteinExistence type="predicted"/>
<name>A0ABP8PT71_9MICO</name>
<protein>
    <submittedName>
        <fullName evidence="1">Uncharacterized protein</fullName>
    </submittedName>
</protein>
<sequence length="77" mass="9024">MTLWMVNDVPARMVYAGRRWRVTDIPTRIRHSIWSVPLENPHPLFGWRFQGTDDAGDSLVFDVYASVDGWHVHHTYS</sequence>
<keyword evidence="2" id="KW-1185">Reference proteome</keyword>
<accession>A0ABP8PT71</accession>
<evidence type="ECO:0000313" key="2">
    <source>
        <dbReference type="Proteomes" id="UP001500731"/>
    </source>
</evidence>
<comment type="caution">
    <text evidence="1">The sequence shown here is derived from an EMBL/GenBank/DDBJ whole genome shotgun (WGS) entry which is preliminary data.</text>
</comment>